<proteinExistence type="predicted"/>
<sequence>MAFGIGVDRAVPFGYQCWWLAVTAPDPSTAADVLGLIRRKRATWAHGVGLAYDGAVFVAPPIGPWVLVPGRGLPDAASPDFLEWVVGLSARLGHAQFFQTYRVTGACAWALAADGRLRRAYHFDGAGVPLFEGEVTADETALGIGTRPESPDDEAWWDTVPGEGDVLALARRWSVDPTTIEGVATDGHGITGRLRH</sequence>
<dbReference type="Proteomes" id="UP000241118">
    <property type="component" value="Unassembled WGS sequence"/>
</dbReference>
<evidence type="ECO:0000313" key="2">
    <source>
        <dbReference type="Proteomes" id="UP000241118"/>
    </source>
</evidence>
<name>A0A2P8IC16_SACCR</name>
<dbReference type="RefSeq" id="WP_106615694.1">
    <property type="nucleotide sequence ID" value="NZ_PYAX01000004.1"/>
</dbReference>
<accession>A0A2P8IC16</accession>
<organism evidence="1 2">
    <name type="scientific">Saccharothrix carnea</name>
    <dbReference type="NCBI Taxonomy" id="1280637"/>
    <lineage>
        <taxon>Bacteria</taxon>
        <taxon>Bacillati</taxon>
        <taxon>Actinomycetota</taxon>
        <taxon>Actinomycetes</taxon>
        <taxon>Pseudonocardiales</taxon>
        <taxon>Pseudonocardiaceae</taxon>
        <taxon>Saccharothrix</taxon>
    </lineage>
</organism>
<evidence type="ECO:0000313" key="1">
    <source>
        <dbReference type="EMBL" id="PSL56005.1"/>
    </source>
</evidence>
<reference evidence="1 2" key="1">
    <citation type="submission" date="2018-03" db="EMBL/GenBank/DDBJ databases">
        <title>Genomic Encyclopedia of Type Strains, Phase III (KMG-III): the genomes of soil and plant-associated and newly described type strains.</title>
        <authorList>
            <person name="Whitman W."/>
        </authorList>
    </citation>
    <scope>NUCLEOTIDE SEQUENCE [LARGE SCALE GENOMIC DNA]</scope>
    <source>
        <strain evidence="1 2">CGMCC 4.7097</strain>
    </source>
</reference>
<comment type="caution">
    <text evidence="1">The sequence shown here is derived from an EMBL/GenBank/DDBJ whole genome shotgun (WGS) entry which is preliminary data.</text>
</comment>
<dbReference type="OrthoDB" id="8859217at2"/>
<protein>
    <submittedName>
        <fullName evidence="1">Uncharacterized protein</fullName>
    </submittedName>
</protein>
<keyword evidence="2" id="KW-1185">Reference proteome</keyword>
<dbReference type="AlphaFoldDB" id="A0A2P8IC16"/>
<dbReference type="EMBL" id="PYAX01000004">
    <property type="protein sequence ID" value="PSL56005.1"/>
    <property type="molecule type" value="Genomic_DNA"/>
</dbReference>
<gene>
    <name evidence="1" type="ORF">B0I31_104296</name>
</gene>